<dbReference type="PANTHER" id="PTHR40469">
    <property type="entry name" value="SECRETED GLYCOSYL HYDROLASE"/>
    <property type="match status" value="1"/>
</dbReference>
<accession>A0A517M1J1</accession>
<dbReference type="Proteomes" id="UP000319557">
    <property type="component" value="Chromosome"/>
</dbReference>
<organism evidence="4 5">
    <name type="scientific">Rosistilla ulvae</name>
    <dbReference type="NCBI Taxonomy" id="1930277"/>
    <lineage>
        <taxon>Bacteria</taxon>
        <taxon>Pseudomonadati</taxon>
        <taxon>Planctomycetota</taxon>
        <taxon>Planctomycetia</taxon>
        <taxon>Pirellulales</taxon>
        <taxon>Pirellulaceae</taxon>
        <taxon>Rosistilla</taxon>
    </lineage>
</organism>
<name>A0A517M1J1_9BACT</name>
<feature type="region of interest" description="Disordered" evidence="1">
    <location>
        <begin position="250"/>
        <end position="278"/>
    </location>
</feature>
<dbReference type="Pfam" id="PF06283">
    <property type="entry name" value="ThuA"/>
    <property type="match status" value="1"/>
</dbReference>
<dbReference type="InterPro" id="IPR029010">
    <property type="entry name" value="ThuA-like"/>
</dbReference>
<evidence type="ECO:0000259" key="3">
    <source>
        <dbReference type="Pfam" id="PF06283"/>
    </source>
</evidence>
<dbReference type="OrthoDB" id="9785923at2"/>
<feature type="compositionally biased region" description="Basic and acidic residues" evidence="1">
    <location>
        <begin position="267"/>
        <end position="278"/>
    </location>
</feature>
<evidence type="ECO:0000256" key="2">
    <source>
        <dbReference type="SAM" id="SignalP"/>
    </source>
</evidence>
<feature type="chain" id="PRO_5022013829" evidence="2">
    <location>
        <begin position="21"/>
        <end position="278"/>
    </location>
</feature>
<evidence type="ECO:0000313" key="5">
    <source>
        <dbReference type="Proteomes" id="UP000319557"/>
    </source>
</evidence>
<dbReference type="PANTHER" id="PTHR40469:SF2">
    <property type="entry name" value="GALACTOSE-BINDING DOMAIN-LIKE SUPERFAMILY PROTEIN"/>
    <property type="match status" value="1"/>
</dbReference>
<feature type="signal peptide" evidence="2">
    <location>
        <begin position="1"/>
        <end position="20"/>
    </location>
</feature>
<dbReference type="EMBL" id="CP036261">
    <property type="protein sequence ID" value="QDS88736.1"/>
    <property type="molecule type" value="Genomic_DNA"/>
</dbReference>
<protein>
    <submittedName>
        <fullName evidence="4">Trehalose utilization</fullName>
    </submittedName>
</protein>
<dbReference type="AlphaFoldDB" id="A0A517M1J1"/>
<dbReference type="SUPFAM" id="SSF52317">
    <property type="entry name" value="Class I glutamine amidotransferase-like"/>
    <property type="match status" value="1"/>
</dbReference>
<reference evidence="4 5" key="1">
    <citation type="submission" date="2019-02" db="EMBL/GenBank/DDBJ databases">
        <title>Deep-cultivation of Planctomycetes and their phenomic and genomic characterization uncovers novel biology.</title>
        <authorList>
            <person name="Wiegand S."/>
            <person name="Jogler M."/>
            <person name="Boedeker C."/>
            <person name="Pinto D."/>
            <person name="Vollmers J."/>
            <person name="Rivas-Marin E."/>
            <person name="Kohn T."/>
            <person name="Peeters S.H."/>
            <person name="Heuer A."/>
            <person name="Rast P."/>
            <person name="Oberbeckmann S."/>
            <person name="Bunk B."/>
            <person name="Jeske O."/>
            <person name="Meyerdierks A."/>
            <person name="Storesund J.E."/>
            <person name="Kallscheuer N."/>
            <person name="Luecker S."/>
            <person name="Lage O.M."/>
            <person name="Pohl T."/>
            <person name="Merkel B.J."/>
            <person name="Hornburger P."/>
            <person name="Mueller R.-W."/>
            <person name="Bruemmer F."/>
            <person name="Labrenz M."/>
            <person name="Spormann A.M."/>
            <person name="Op den Camp H."/>
            <person name="Overmann J."/>
            <person name="Amann R."/>
            <person name="Jetten M.S.M."/>
            <person name="Mascher T."/>
            <person name="Medema M.H."/>
            <person name="Devos D.P."/>
            <person name="Kaster A.-K."/>
            <person name="Ovreas L."/>
            <person name="Rohde M."/>
            <person name="Galperin M.Y."/>
            <person name="Jogler C."/>
        </authorList>
    </citation>
    <scope>NUCLEOTIDE SEQUENCE [LARGE SCALE GENOMIC DNA]</scope>
    <source>
        <strain evidence="4 5">EC9</strain>
    </source>
</reference>
<sequence length="278" mass="31282" precursor="true">MVRLLFCFSLVASMAMLAIAEPARLLMVTQSAGYRHGPVKREKMPLSPAERAITELGVSTGLFRADCTQDVAADFTKEKLQHYDLVLFYTTGDLPIAEEDLDYFFNDWLKQKGHGFIGTHSAADTFHNYKPYWDMIGGTFNGHPWGAGSTVTITVHDQDHPASKPWGEEVTLKDEIYRFKNWQPEKVRVLMSLNMAKTELKEPYHVPVLWVKEYGDGKAMHMSLGHREDVWTNETYLASLLGGMKWMLGQEPGDATPNPELSAAQELKAKADTEAAKK</sequence>
<evidence type="ECO:0000313" key="4">
    <source>
        <dbReference type="EMBL" id="QDS88736.1"/>
    </source>
</evidence>
<dbReference type="InterPro" id="IPR029062">
    <property type="entry name" value="Class_I_gatase-like"/>
</dbReference>
<dbReference type="RefSeq" id="WP_145346152.1">
    <property type="nucleotide sequence ID" value="NZ_CP036261.1"/>
</dbReference>
<evidence type="ECO:0000256" key="1">
    <source>
        <dbReference type="SAM" id="MobiDB-lite"/>
    </source>
</evidence>
<gene>
    <name evidence="4" type="ORF">EC9_29290</name>
</gene>
<dbReference type="Gene3D" id="3.40.50.880">
    <property type="match status" value="1"/>
</dbReference>
<feature type="domain" description="ThuA-like" evidence="3">
    <location>
        <begin position="25"/>
        <end position="247"/>
    </location>
</feature>
<keyword evidence="5" id="KW-1185">Reference proteome</keyword>
<keyword evidence="2" id="KW-0732">Signal</keyword>
<dbReference type="KEGG" id="ruv:EC9_29290"/>
<proteinExistence type="predicted"/>